<keyword evidence="2" id="KW-0378">Hydrolase</keyword>
<dbReference type="PANTHER" id="PTHR34571:SF1">
    <property type="entry name" value="(S)-UREIDOGLYCINE AMINOHYDROLASE"/>
    <property type="match status" value="1"/>
</dbReference>
<dbReference type="InterPro" id="IPR011051">
    <property type="entry name" value="RmlC_Cupin_sf"/>
</dbReference>
<dbReference type="InterPro" id="IPR017627">
    <property type="entry name" value="UGHY"/>
</dbReference>
<evidence type="ECO:0000259" key="1">
    <source>
        <dbReference type="Pfam" id="PF07883"/>
    </source>
</evidence>
<dbReference type="EMBL" id="FUXI01000005">
    <property type="protein sequence ID" value="SJZ52239.1"/>
    <property type="molecule type" value="Genomic_DNA"/>
</dbReference>
<gene>
    <name evidence="2" type="ORF">SAMN02745116_00607</name>
</gene>
<dbReference type="Pfam" id="PF07883">
    <property type="entry name" value="Cupin_2"/>
    <property type="match status" value="1"/>
</dbReference>
<dbReference type="InterPro" id="IPR014710">
    <property type="entry name" value="RmlC-like_jellyroll"/>
</dbReference>
<evidence type="ECO:0000313" key="2">
    <source>
        <dbReference type="EMBL" id="SJZ52239.1"/>
    </source>
</evidence>
<dbReference type="OrthoDB" id="9814939at2"/>
<feature type="domain" description="Cupin type-2" evidence="1">
    <location>
        <begin position="83"/>
        <end position="131"/>
    </location>
</feature>
<dbReference type="CDD" id="cd02211">
    <property type="entry name" value="cupin_UGlyAH_N"/>
    <property type="match status" value="1"/>
</dbReference>
<dbReference type="Gene3D" id="2.60.120.10">
    <property type="entry name" value="Jelly Rolls"/>
    <property type="match status" value="2"/>
</dbReference>
<dbReference type="InterPro" id="IPR044697">
    <property type="entry name" value="UGlyAH_cupin_C"/>
</dbReference>
<dbReference type="STRING" id="263852.SAMN02745116_00607"/>
<dbReference type="SUPFAM" id="SSF51182">
    <property type="entry name" value="RmlC-like cupins"/>
    <property type="match status" value="1"/>
</dbReference>
<proteinExistence type="predicted"/>
<dbReference type="InterPro" id="IPR013096">
    <property type="entry name" value="Cupin_2"/>
</dbReference>
<reference evidence="2 3" key="1">
    <citation type="submission" date="2017-02" db="EMBL/GenBank/DDBJ databases">
        <authorList>
            <person name="Peterson S.W."/>
        </authorList>
    </citation>
    <scope>NUCLEOTIDE SEQUENCE [LARGE SCALE GENOMIC DNA]</scope>
    <source>
        <strain evidence="2 3">ATCC BAA-1030</strain>
    </source>
</reference>
<dbReference type="NCBIfam" id="TIGR03214">
    <property type="entry name" value="ura-cupin"/>
    <property type="match status" value="1"/>
</dbReference>
<organism evidence="2 3">
    <name type="scientific">Pilibacter termitis</name>
    <dbReference type="NCBI Taxonomy" id="263852"/>
    <lineage>
        <taxon>Bacteria</taxon>
        <taxon>Bacillati</taxon>
        <taxon>Bacillota</taxon>
        <taxon>Bacilli</taxon>
        <taxon>Lactobacillales</taxon>
        <taxon>Enterococcaceae</taxon>
        <taxon>Pilibacter</taxon>
    </lineage>
</organism>
<evidence type="ECO:0000313" key="3">
    <source>
        <dbReference type="Proteomes" id="UP000190328"/>
    </source>
</evidence>
<sequence length="262" mass="29278">MGYKTNQIGYTKELLSSRAIMKRGNYALIPPDGLVKNVVPNFENCEMTILSTKKLGASFVDYICKVLPNGKNVKGFGDEGIEVFLYVVKGKLSVKTDDTETKELSTGGYVYAPAGVKIYFENTSEEATELFLYKKRYQELEGAKPYTVIGNVNELKSQAYEGMEDVQLVDLLPAEIDFDMNFHILSFAPGASHGYIETHVQEHGALLLSGQGMYNLDNDWVPVQKGDYIFMGAYSLQACYATGRDEPLSYLYSKDCHRDAEI</sequence>
<accession>A0A1T4LBX5</accession>
<dbReference type="RefSeq" id="WP_078806565.1">
    <property type="nucleotide sequence ID" value="NZ_FUXI01000005.1"/>
</dbReference>
<dbReference type="InterPro" id="IPR044704">
    <property type="entry name" value="UGlyAH_cupin_N"/>
</dbReference>
<dbReference type="PANTHER" id="PTHR34571">
    <property type="entry name" value="(S)-UREIDOGLYCINE AMINOHYDROLASE"/>
    <property type="match status" value="1"/>
</dbReference>
<keyword evidence="3" id="KW-1185">Reference proteome</keyword>
<dbReference type="AlphaFoldDB" id="A0A1T4LBX5"/>
<name>A0A1T4LBX5_9ENTE</name>
<dbReference type="GO" id="GO:0071522">
    <property type="term" value="F:ureidoglycine aminohydrolase activity"/>
    <property type="evidence" value="ECO:0007669"/>
    <property type="project" value="InterPro"/>
</dbReference>
<dbReference type="CDD" id="cd02212">
    <property type="entry name" value="cupin_UGlyAH_C"/>
    <property type="match status" value="1"/>
</dbReference>
<dbReference type="Proteomes" id="UP000190328">
    <property type="component" value="Unassembled WGS sequence"/>
</dbReference>
<protein>
    <submittedName>
        <fullName evidence="2">(S)-ureidoglycine aminohydrolase</fullName>
    </submittedName>
</protein>